<reference evidence="5 6" key="1">
    <citation type="journal article" date="2019" name="Int. J. Syst. Evol. Microbiol.">
        <title>The Global Catalogue of Microorganisms (GCM) 10K type strain sequencing project: providing services to taxonomists for standard genome sequencing and annotation.</title>
        <authorList>
            <consortium name="The Broad Institute Genomics Platform"/>
            <consortium name="The Broad Institute Genome Sequencing Center for Infectious Disease"/>
            <person name="Wu L."/>
            <person name="Ma J."/>
        </authorList>
    </citation>
    <scope>NUCLEOTIDE SEQUENCE [LARGE SCALE GENOMIC DNA]</scope>
    <source>
        <strain evidence="5 6">JCM 14046</strain>
    </source>
</reference>
<evidence type="ECO:0000313" key="6">
    <source>
        <dbReference type="Proteomes" id="UP001501612"/>
    </source>
</evidence>
<feature type="region of interest" description="Disordered" evidence="2">
    <location>
        <begin position="641"/>
        <end position="667"/>
    </location>
</feature>
<evidence type="ECO:0000259" key="3">
    <source>
        <dbReference type="SMART" id="SM00065"/>
    </source>
</evidence>
<dbReference type="InterPro" id="IPR052016">
    <property type="entry name" value="Bact_Sigma-Reg"/>
</dbReference>
<dbReference type="SUPFAM" id="SSF55781">
    <property type="entry name" value="GAF domain-like"/>
    <property type="match status" value="2"/>
</dbReference>
<dbReference type="PANTHER" id="PTHR43156">
    <property type="entry name" value="STAGE II SPORULATION PROTEIN E-RELATED"/>
    <property type="match status" value="1"/>
</dbReference>
<keyword evidence="1" id="KW-0378">Hydrolase</keyword>
<evidence type="ECO:0000256" key="1">
    <source>
        <dbReference type="ARBA" id="ARBA00022801"/>
    </source>
</evidence>
<keyword evidence="6" id="KW-1185">Reference proteome</keyword>
<dbReference type="Gene3D" id="3.60.40.10">
    <property type="entry name" value="PPM-type phosphatase domain"/>
    <property type="match status" value="1"/>
</dbReference>
<evidence type="ECO:0000259" key="4">
    <source>
        <dbReference type="SMART" id="SM00331"/>
    </source>
</evidence>
<gene>
    <name evidence="5" type="ORF">GCM10009737_15150</name>
</gene>
<dbReference type="Pfam" id="PF01590">
    <property type="entry name" value="GAF"/>
    <property type="match status" value="1"/>
</dbReference>
<dbReference type="InterPro" id="IPR003018">
    <property type="entry name" value="GAF"/>
</dbReference>
<evidence type="ECO:0000256" key="2">
    <source>
        <dbReference type="SAM" id="MobiDB-lite"/>
    </source>
</evidence>
<dbReference type="SMART" id="SM00065">
    <property type="entry name" value="GAF"/>
    <property type="match status" value="2"/>
</dbReference>
<dbReference type="Gene3D" id="3.30.450.40">
    <property type="match status" value="2"/>
</dbReference>
<evidence type="ECO:0000313" key="5">
    <source>
        <dbReference type="EMBL" id="GAA1914725.1"/>
    </source>
</evidence>
<dbReference type="InterPro" id="IPR029016">
    <property type="entry name" value="GAF-like_dom_sf"/>
</dbReference>
<dbReference type="InterPro" id="IPR036457">
    <property type="entry name" value="PPM-type-like_dom_sf"/>
</dbReference>
<feature type="domain" description="PPM-type phosphatase" evidence="4">
    <location>
        <begin position="415"/>
        <end position="636"/>
    </location>
</feature>
<dbReference type="InterPro" id="IPR001932">
    <property type="entry name" value="PPM-type_phosphatase-like_dom"/>
</dbReference>
<dbReference type="EMBL" id="BAAAMY010000004">
    <property type="protein sequence ID" value="GAA1914725.1"/>
    <property type="molecule type" value="Genomic_DNA"/>
</dbReference>
<dbReference type="SMART" id="SM00331">
    <property type="entry name" value="PP2C_SIG"/>
    <property type="match status" value="1"/>
</dbReference>
<comment type="caution">
    <text evidence="5">The sequence shown here is derived from an EMBL/GenBank/DDBJ whole genome shotgun (WGS) entry which is preliminary data.</text>
</comment>
<name>A0ABN2P7N4_9ACTN</name>
<accession>A0ABN2P7N4</accession>
<dbReference type="RefSeq" id="WP_344005761.1">
    <property type="nucleotide sequence ID" value="NZ_BAAAMY010000004.1"/>
</dbReference>
<dbReference type="PANTHER" id="PTHR43156:SF2">
    <property type="entry name" value="STAGE II SPORULATION PROTEIN E"/>
    <property type="match status" value="1"/>
</dbReference>
<dbReference type="Proteomes" id="UP001501612">
    <property type="component" value="Unassembled WGS sequence"/>
</dbReference>
<organism evidence="5 6">
    <name type="scientific">Nocardioides lentus</name>
    <dbReference type="NCBI Taxonomy" id="338077"/>
    <lineage>
        <taxon>Bacteria</taxon>
        <taxon>Bacillati</taxon>
        <taxon>Actinomycetota</taxon>
        <taxon>Actinomycetes</taxon>
        <taxon>Propionibacteriales</taxon>
        <taxon>Nocardioidaceae</taxon>
        <taxon>Nocardioides</taxon>
    </lineage>
</organism>
<feature type="domain" description="GAF" evidence="3">
    <location>
        <begin position="55"/>
        <end position="202"/>
    </location>
</feature>
<dbReference type="Pfam" id="PF07228">
    <property type="entry name" value="SpoIIE"/>
    <property type="match status" value="1"/>
</dbReference>
<feature type="compositionally biased region" description="Low complexity" evidence="2">
    <location>
        <begin position="645"/>
        <end position="667"/>
    </location>
</feature>
<sequence length="667" mass="68117">MSGPAGLGPRGGAHDRLASGLAVSSVGGARHLPTRVHLDDPARLAAVRRLLPAGSGNPVVARLSALASHLLGTSSAQVSLVGEATSVVGGHGAGLLLADGPALPRDASLCAGVAARGVPLLVGDASGEDPALARLMRADAGRGARAYLGVPLYGAGGQSVGAVCVYDERPRDWHSRDVMVVEELAEAVSAELERAAVEVERNEAQRVLTAAGRDHEQALVALAASASDALAASLEPAEAVRSLVRLTVPALADWSVVTVAGPRGGLRDVAWWHHDPDAWAATEEFARHRFDGLDAVPGWLAAIVERGAFTLEADVLAAARRMLGSPRAIAALETLAPTSMVVVPIVGSGRVEGSISLFRGGDRPPLSEAEVAAARDVGRRASVALRNARDYSHHRTTSEELQRSLLTAPAQPVGGEVVVRYAPASDAARVGGDWYDAFALPPDEGAAEPATMLVVGDVTGHDVAAAAGMGQVRSILRGLAVTGGLGPAALLDRVDTALDRLRLDVGATALVCRLAAPGGDGSCELCWSGAGHLPALLVHPDGAVELLDGGGVMLGLGAEGLRREQVRRLRPGATLVLFTDGLVERRGEGLDAGLDRLRAAAGPLAVRPVADLVDRLLAQVLPDGHEDDVALLAVRVGAGRPTAAESPGWSPSTTSSAAAPEGPGVGD</sequence>
<proteinExistence type="predicted"/>
<feature type="domain" description="GAF" evidence="3">
    <location>
        <begin position="247"/>
        <end position="395"/>
    </location>
</feature>
<evidence type="ECO:0008006" key="7">
    <source>
        <dbReference type="Google" id="ProtNLM"/>
    </source>
</evidence>
<protein>
    <recommendedName>
        <fullName evidence="7">GAF domain-containing protein</fullName>
    </recommendedName>
</protein>
<dbReference type="SUPFAM" id="SSF81606">
    <property type="entry name" value="PP2C-like"/>
    <property type="match status" value="1"/>
</dbReference>